<dbReference type="GO" id="GO:0007346">
    <property type="term" value="P:regulation of mitotic cell cycle"/>
    <property type="evidence" value="ECO:0007669"/>
    <property type="project" value="TreeGrafter"/>
</dbReference>
<dbReference type="SMART" id="SM00220">
    <property type="entry name" value="S_TKc"/>
    <property type="match status" value="1"/>
</dbReference>
<dbReference type="FunFam" id="1.10.510.10:FF:000211">
    <property type="entry name" value="Cyclin-dependent kinase G-2"/>
    <property type="match status" value="1"/>
</dbReference>
<dbReference type="PROSITE" id="PS50011">
    <property type="entry name" value="PROTEIN_KINASE_DOM"/>
    <property type="match status" value="1"/>
</dbReference>
<keyword evidence="6" id="KW-1185">Reference proteome</keyword>
<comment type="caution">
    <text evidence="5">The sequence shown here is derived from an EMBL/GenBank/DDBJ whole genome shotgun (WGS) entry which is preliminary data.</text>
</comment>
<evidence type="ECO:0000256" key="1">
    <source>
        <dbReference type="ARBA" id="ARBA00006485"/>
    </source>
</evidence>
<organism evidence="5 6">
    <name type="scientific">Nepenthes gracilis</name>
    <name type="common">Slender pitcher plant</name>
    <dbReference type="NCBI Taxonomy" id="150966"/>
    <lineage>
        <taxon>Eukaryota</taxon>
        <taxon>Viridiplantae</taxon>
        <taxon>Streptophyta</taxon>
        <taxon>Embryophyta</taxon>
        <taxon>Tracheophyta</taxon>
        <taxon>Spermatophyta</taxon>
        <taxon>Magnoliopsida</taxon>
        <taxon>eudicotyledons</taxon>
        <taxon>Gunneridae</taxon>
        <taxon>Pentapetalae</taxon>
        <taxon>Caryophyllales</taxon>
        <taxon>Nepenthaceae</taxon>
        <taxon>Nepenthes</taxon>
    </lineage>
</organism>
<evidence type="ECO:0000259" key="4">
    <source>
        <dbReference type="PROSITE" id="PS50011"/>
    </source>
</evidence>
<evidence type="ECO:0000256" key="2">
    <source>
        <dbReference type="ARBA" id="ARBA00022741"/>
    </source>
</evidence>
<comment type="similarity">
    <text evidence="1">Belongs to the protein kinase superfamily. CMGC Ser/Thr protein kinase family. CDC2/CDKX subfamily.</text>
</comment>
<reference evidence="5" key="1">
    <citation type="submission" date="2023-05" db="EMBL/GenBank/DDBJ databases">
        <title>Nepenthes gracilis genome sequencing.</title>
        <authorList>
            <person name="Fukushima K."/>
        </authorList>
    </citation>
    <scope>NUCLEOTIDE SEQUENCE</scope>
    <source>
        <strain evidence="5">SING2019-196</strain>
    </source>
</reference>
<dbReference type="InterPro" id="IPR008271">
    <property type="entry name" value="Ser/Thr_kinase_AS"/>
</dbReference>
<dbReference type="Pfam" id="PF00069">
    <property type="entry name" value="Pkinase"/>
    <property type="match status" value="1"/>
</dbReference>
<dbReference type="InterPro" id="IPR000719">
    <property type="entry name" value="Prot_kinase_dom"/>
</dbReference>
<dbReference type="SUPFAM" id="SSF56112">
    <property type="entry name" value="Protein kinase-like (PK-like)"/>
    <property type="match status" value="1"/>
</dbReference>
<dbReference type="PROSITE" id="PS00108">
    <property type="entry name" value="PROTEIN_KINASE_ST"/>
    <property type="match status" value="1"/>
</dbReference>
<dbReference type="GO" id="GO:0005524">
    <property type="term" value="F:ATP binding"/>
    <property type="evidence" value="ECO:0007669"/>
    <property type="project" value="UniProtKB-KW"/>
</dbReference>
<keyword evidence="3" id="KW-0067">ATP-binding</keyword>
<evidence type="ECO:0000313" key="5">
    <source>
        <dbReference type="EMBL" id="GMH01172.1"/>
    </source>
</evidence>
<proteinExistence type="inferred from homology"/>
<dbReference type="AlphaFoldDB" id="A0AAD3RYR1"/>
<dbReference type="EMBL" id="BSYO01000002">
    <property type="protein sequence ID" value="GMH01172.1"/>
    <property type="molecule type" value="Genomic_DNA"/>
</dbReference>
<evidence type="ECO:0000256" key="3">
    <source>
        <dbReference type="ARBA" id="ARBA00022840"/>
    </source>
</evidence>
<dbReference type="GO" id="GO:0005634">
    <property type="term" value="C:nucleus"/>
    <property type="evidence" value="ECO:0007669"/>
    <property type="project" value="TreeGrafter"/>
</dbReference>
<accession>A0AAD3RYR1</accession>
<dbReference type="PANTHER" id="PTHR24056:SF415">
    <property type="entry name" value="CYCLIN-DEPENDENT KINASE G1"/>
    <property type="match status" value="1"/>
</dbReference>
<dbReference type="Gene3D" id="1.10.510.10">
    <property type="entry name" value="Transferase(Phosphotransferase) domain 1"/>
    <property type="match status" value="1"/>
</dbReference>
<dbReference type="InterPro" id="IPR050108">
    <property type="entry name" value="CDK"/>
</dbReference>
<name>A0AAD3RYR1_NEPGR</name>
<protein>
    <recommendedName>
        <fullName evidence="4">Protein kinase domain-containing protein</fullName>
    </recommendedName>
</protein>
<dbReference type="GO" id="GO:0004674">
    <property type="term" value="F:protein serine/threonine kinase activity"/>
    <property type="evidence" value="ECO:0007669"/>
    <property type="project" value="TreeGrafter"/>
</dbReference>
<keyword evidence="2" id="KW-0547">Nucleotide-binding</keyword>
<dbReference type="InterPro" id="IPR011009">
    <property type="entry name" value="Kinase-like_dom_sf"/>
</dbReference>
<sequence length="387" mass="43674">MVMEYMEHDLKGLIQSRNQPFSQSEVKCLMLQLLEGVKYLHDHWVLHRDLKTSNLLLNNKGELKICDFGMSRQYGSPLKPYTPWVVTLWYRAPELLLGAKEYSTAVDMWSVGCIMAELLSNKPLFDGKTEFDQLDKIFKTLGTPTERIWPGYLQLPGVKINIVQHPYNVLHKKFPRTSFTGSPVLSDLGLDLLSQLLTYDPDKRITAEDALNHGWFHEVPLPKCKDFMPTFPALHSQKSAKEPGCFGGAQRKDCNAVVIYLQGCSDGQCIANWDDFLSLSCLTEKISRLQLIIATAPSPQVCEVPTSCVAVGLPVHGRSELSCSFSSGTAVSVEAFFLCFPVFVGKFAEFAGCHLAFLQLRNWKELLGKKIQDNNVDHKVFDDFHFF</sequence>
<evidence type="ECO:0000313" key="6">
    <source>
        <dbReference type="Proteomes" id="UP001279734"/>
    </source>
</evidence>
<dbReference type="Proteomes" id="UP001279734">
    <property type="component" value="Unassembled WGS sequence"/>
</dbReference>
<gene>
    <name evidence="5" type="ORF">Nepgr_003011</name>
</gene>
<feature type="domain" description="Protein kinase" evidence="4">
    <location>
        <begin position="1"/>
        <end position="216"/>
    </location>
</feature>
<dbReference type="PANTHER" id="PTHR24056">
    <property type="entry name" value="CELL DIVISION PROTEIN KINASE"/>
    <property type="match status" value="1"/>
</dbReference>